<name>A0A8K1G2I5_9PASS</name>
<accession>A0A8K1G2I5</accession>
<comment type="caution">
    <text evidence="1">The sequence shown here is derived from an EMBL/GenBank/DDBJ whole genome shotgun (WGS) entry which is preliminary data.</text>
</comment>
<proteinExistence type="predicted"/>
<gene>
    <name evidence="1" type="ORF">HGM15179_016728</name>
</gene>
<dbReference type="EMBL" id="SWJQ01000877">
    <property type="protein sequence ID" value="TRZ10375.1"/>
    <property type="molecule type" value="Genomic_DNA"/>
</dbReference>
<sequence length="88" mass="10089">MDISEGGCDHAENLQWSRLQAGYVALWREEPMLKKVCWKTLRGAHAGAGLLAELVDPMVEPYWSSLFRQGCILWKEPMLEQFMMNCSV</sequence>
<keyword evidence="2" id="KW-1185">Reference proteome</keyword>
<dbReference type="OrthoDB" id="9397495at2759"/>
<protein>
    <submittedName>
        <fullName evidence="1">Uncharacterized protein</fullName>
    </submittedName>
</protein>
<organism evidence="1 2">
    <name type="scientific">Zosterops borbonicus</name>
    <dbReference type="NCBI Taxonomy" id="364589"/>
    <lineage>
        <taxon>Eukaryota</taxon>
        <taxon>Metazoa</taxon>
        <taxon>Chordata</taxon>
        <taxon>Craniata</taxon>
        <taxon>Vertebrata</taxon>
        <taxon>Euteleostomi</taxon>
        <taxon>Archelosauria</taxon>
        <taxon>Archosauria</taxon>
        <taxon>Dinosauria</taxon>
        <taxon>Saurischia</taxon>
        <taxon>Theropoda</taxon>
        <taxon>Coelurosauria</taxon>
        <taxon>Aves</taxon>
        <taxon>Neognathae</taxon>
        <taxon>Neoaves</taxon>
        <taxon>Telluraves</taxon>
        <taxon>Australaves</taxon>
        <taxon>Passeriformes</taxon>
        <taxon>Sylvioidea</taxon>
        <taxon>Zosteropidae</taxon>
        <taxon>Zosterops</taxon>
    </lineage>
</organism>
<dbReference type="AlphaFoldDB" id="A0A8K1G2I5"/>
<evidence type="ECO:0000313" key="1">
    <source>
        <dbReference type="EMBL" id="TRZ10375.1"/>
    </source>
</evidence>
<reference evidence="1" key="1">
    <citation type="submission" date="2019-04" db="EMBL/GenBank/DDBJ databases">
        <title>Genome assembly of Zosterops borbonicus 15179.</title>
        <authorList>
            <person name="Leroy T."/>
            <person name="Anselmetti Y."/>
            <person name="Tilak M.-K."/>
            <person name="Nabholz B."/>
        </authorList>
    </citation>
    <scope>NUCLEOTIDE SEQUENCE</scope>
    <source>
        <strain evidence="1">HGM_15179</strain>
        <tissue evidence="1">Muscle</tissue>
    </source>
</reference>
<evidence type="ECO:0000313" key="2">
    <source>
        <dbReference type="Proteomes" id="UP000796761"/>
    </source>
</evidence>
<dbReference type="Proteomes" id="UP000796761">
    <property type="component" value="Unassembled WGS sequence"/>
</dbReference>